<dbReference type="KEGG" id="aba:Acid345_2049"/>
<dbReference type="Proteomes" id="UP000002432">
    <property type="component" value="Chromosome"/>
</dbReference>
<protein>
    <submittedName>
        <fullName evidence="2">Uncharacterized protein</fullName>
    </submittedName>
</protein>
<keyword evidence="3" id="KW-1185">Reference proteome</keyword>
<evidence type="ECO:0000313" key="3">
    <source>
        <dbReference type="Proteomes" id="UP000002432"/>
    </source>
</evidence>
<gene>
    <name evidence="2" type="ordered locus">Acid345_2049</name>
</gene>
<organism evidence="2 3">
    <name type="scientific">Koribacter versatilis (strain Ellin345)</name>
    <dbReference type="NCBI Taxonomy" id="204669"/>
    <lineage>
        <taxon>Bacteria</taxon>
        <taxon>Pseudomonadati</taxon>
        <taxon>Acidobacteriota</taxon>
        <taxon>Terriglobia</taxon>
        <taxon>Terriglobales</taxon>
        <taxon>Candidatus Korobacteraceae</taxon>
        <taxon>Candidatus Korobacter</taxon>
    </lineage>
</organism>
<feature type="signal peptide" evidence="1">
    <location>
        <begin position="1"/>
        <end position="19"/>
    </location>
</feature>
<dbReference type="EnsemblBacteria" id="ABF41050">
    <property type="protein sequence ID" value="ABF41050"/>
    <property type="gene ID" value="Acid345_2049"/>
</dbReference>
<accession>Q1IQ00</accession>
<dbReference type="AlphaFoldDB" id="Q1IQ00"/>
<sequence>MRALSRVLFAVLLSCALFAQTSNQTQVSSDVVPKMIRFSGQLKDANRTVGITFTLHKSQQDNASLWTETQNVKLDESGKYSVLLGAMKQLPVEVFTSGEAQWLGIHVEGQAEQRVLLVSVPYALKAAEAETLAGHAAGEFVTTEKLTQTLQQGGVVGSSVARSNSGGAVGNVVTNLATNFTDNTTNQVVLVTQNGSGNGLVATAKTGNALQGTTAGAATYGVLGTNSAASGTAVGVRGSTNSPSGIAVYGTSNAASGTGTGVKGVSASPSGYGVFGQNSSTTGTAVGFRGSSASTDGVAIYGTATSTSGKTKGLIASVASTDGIAALFQNTAASGKLISGQSGPSSTEVFWVDNGGNLSGTSLSATTSGTAIYGSSTGSEAIYGYSTASVGVYAIGSTSGVYSRSTGSGGIGVEGVAGTSTGSNGVIGYGATGVAGFATVDGSVGTYGNAGASAGGRGVWGTGATGVLGSTSVSGGTGLYGDGGSGSGSQGVYGKGATGVNGVSLVTTGVGVHGKGSIGVQGEGDGTGLDIGVDGLSATNGGDGVFAYNGAGGDGIYAGSVTGYAAWLDADVHVNGALSKSSGSFKIDHPLDPANKYLYHSFVESPDMMNIYNGNVTTDSKGMAVVKLPEYFEALNRDFRYQLTVIGQFAQAIVGREIANGEFTIKTDKPNVRVSWQVTGVRQDAWANAHRVPVEQDKPGVERGSYLHPELFGAKQDKSVYAARHPAVVQHQKAVQEKVAAATKEQ</sequence>
<evidence type="ECO:0000313" key="2">
    <source>
        <dbReference type="EMBL" id="ABF41050.1"/>
    </source>
</evidence>
<dbReference type="HOGENOM" id="CLU_366304_0_0_0"/>
<keyword evidence="1" id="KW-0732">Signal</keyword>
<proteinExistence type="predicted"/>
<evidence type="ECO:0000256" key="1">
    <source>
        <dbReference type="SAM" id="SignalP"/>
    </source>
</evidence>
<dbReference type="EMBL" id="CP000360">
    <property type="protein sequence ID" value="ABF41050.1"/>
    <property type="molecule type" value="Genomic_DNA"/>
</dbReference>
<feature type="chain" id="PRO_5004191836" evidence="1">
    <location>
        <begin position="20"/>
        <end position="746"/>
    </location>
</feature>
<name>Q1IQ00_KORVE</name>
<dbReference type="STRING" id="204669.Acid345_2049"/>
<dbReference type="eggNOG" id="ENOG5031NVG">
    <property type="taxonomic scope" value="Bacteria"/>
</dbReference>
<reference evidence="2 3" key="1">
    <citation type="journal article" date="2009" name="Appl. Environ. Microbiol.">
        <title>Three genomes from the phylum Acidobacteria provide insight into the lifestyles of these microorganisms in soils.</title>
        <authorList>
            <person name="Ward N.L."/>
            <person name="Challacombe J.F."/>
            <person name="Janssen P.H."/>
            <person name="Henrissat B."/>
            <person name="Coutinho P.M."/>
            <person name="Wu M."/>
            <person name="Xie G."/>
            <person name="Haft D.H."/>
            <person name="Sait M."/>
            <person name="Badger J."/>
            <person name="Barabote R.D."/>
            <person name="Bradley B."/>
            <person name="Brettin T.S."/>
            <person name="Brinkac L.M."/>
            <person name="Bruce D."/>
            <person name="Creasy T."/>
            <person name="Daugherty S.C."/>
            <person name="Davidsen T.M."/>
            <person name="DeBoy R.T."/>
            <person name="Detter J.C."/>
            <person name="Dodson R.J."/>
            <person name="Durkin A.S."/>
            <person name="Ganapathy A."/>
            <person name="Gwinn-Giglio M."/>
            <person name="Han C.S."/>
            <person name="Khouri H."/>
            <person name="Kiss H."/>
            <person name="Kothari S.P."/>
            <person name="Madupu R."/>
            <person name="Nelson K.E."/>
            <person name="Nelson W.C."/>
            <person name="Paulsen I."/>
            <person name="Penn K."/>
            <person name="Ren Q."/>
            <person name="Rosovitz M.J."/>
            <person name="Selengut J.D."/>
            <person name="Shrivastava S."/>
            <person name="Sullivan S.A."/>
            <person name="Tapia R."/>
            <person name="Thompson L.S."/>
            <person name="Watkins K.L."/>
            <person name="Yang Q."/>
            <person name="Yu C."/>
            <person name="Zafar N."/>
            <person name="Zhou L."/>
            <person name="Kuske C.R."/>
        </authorList>
    </citation>
    <scope>NUCLEOTIDE SEQUENCE [LARGE SCALE GENOMIC DNA]</scope>
    <source>
        <strain evidence="2 3">Ellin345</strain>
    </source>
</reference>